<dbReference type="GO" id="GO:0030030">
    <property type="term" value="P:cell projection organization"/>
    <property type="evidence" value="ECO:0007669"/>
    <property type="project" value="UniProtKB-KW"/>
</dbReference>
<feature type="domain" description="PLAT" evidence="16">
    <location>
        <begin position="1015"/>
        <end position="1132"/>
    </location>
</feature>
<feature type="compositionally biased region" description="Polar residues" evidence="15">
    <location>
        <begin position="1"/>
        <end position="19"/>
    </location>
</feature>
<dbReference type="GO" id="GO:0032391">
    <property type="term" value="C:photoreceptor connecting cilium"/>
    <property type="evidence" value="ECO:0007669"/>
    <property type="project" value="UniProtKB-ARBA"/>
</dbReference>
<keyword evidence="7" id="KW-0969">Cilium</keyword>
<name>A0A1B0GUH0_HUMAN</name>
<dbReference type="Pfam" id="PF01477">
    <property type="entry name" value="PLAT"/>
    <property type="match status" value="6"/>
</dbReference>
<feature type="domain" description="Doublecortin" evidence="17">
    <location>
        <begin position="154"/>
        <end position="233"/>
    </location>
</feature>
<dbReference type="EMBL" id="AF128525">
    <property type="status" value="NOT_ANNOTATED_CDS"/>
    <property type="molecule type" value="Genomic_DNA"/>
</dbReference>
<dbReference type="InterPro" id="IPR036392">
    <property type="entry name" value="PLAT/LH2_dom_sf"/>
</dbReference>
<dbReference type="OMA" id="HEYAFFC"/>
<evidence type="ECO:0000256" key="2">
    <source>
        <dbReference type="ARBA" id="ARBA00004504"/>
    </source>
</evidence>
<evidence type="ECO:0000256" key="12">
    <source>
        <dbReference type="ARBA" id="ARBA00044186"/>
    </source>
</evidence>
<evidence type="ECO:0000256" key="4">
    <source>
        <dbReference type="ARBA" id="ARBA00022606"/>
    </source>
</evidence>
<reference evidence="18" key="4">
    <citation type="submission" date="2025-08" db="UniProtKB">
        <authorList>
            <consortium name="Ensembl"/>
        </authorList>
    </citation>
    <scope>IDENTIFICATION</scope>
</reference>
<dbReference type="Gene3D" id="2.80.10.50">
    <property type="match status" value="2"/>
</dbReference>
<dbReference type="InterPro" id="IPR052970">
    <property type="entry name" value="Inner_ear_hair_cell_LOXHD"/>
</dbReference>
<sequence length="1416" mass="158516">MSDTPSTGFSIIHPTSSEGQVPPPRHLSLTHPVVAKRISFYKSGDPQFGGVRVVVNPRSFKSFDALLDNLSRKVPLPFGVRNISTPRGRHSITRLEELEDGESYLCSHGRKVQPVDLDKARRRPRPWLSSRAISAHSPPHPVAVAAPGMPRPPRSLVVFRNGDPKTRRAVLLSRRVTQSFEAFLQHLTEVMQRPVVKLYATDGRRVPSLQAVILSSGAVVAAGREPFKPGNYDIQKYLLPARLPGISQRVYPKGNAKSESRKSSNWKVFIITSDLPDAGTSSQIYIILYGQHRSSAPIYLYGTDGARFQVGHEDIFTITVGDIGALFKIRIGHTNSGSSPSWHCKEIQLHNMNSGKQFYVPVQRWLARDQEDGEICREFPLLSKGQPVLPVTIYEVNVATGELWNAGTVANVYISIHGEKGDTGSRQLFRSKSSFNFLRGQTDTFFLEAVHLGDLCKIVIGHDGLGPGNGWFLDDVVIKDPTTNYEYAFFCHRWLDQGEDDCKIVRELYARDNSIFSASRYHVYTFPGKLFYDDWRKHDTSEINCPLFIFSGQKLELKRKETWTAESWKFTKGNTLQFYNKLTGGFVRLHPDGTVDAIGEKTDKYGVFDVIFNKRNICIFQSHEMRHLSLALDNGIVTGMVSGEATTELRVLYQPNRCALLESALVPGHTVVFDRHGKIADASSAGYANLSKEFVIFVKGVFLNSAVVLLATSLCQALCLQPDGSCTGVGSQSEKSYWKVHKISSGICMFESVKNAQMYLRIKDGRCDGTGTGDVDCHFKIKKNLKNASISLESTKSPGLFVGLQSDGQAKPMIYTKDENVCFYPQVIQFGRENPMGMSATPSQEEEKIHESKKQKKIPPESEARSPLPSSTAKEIRHFQSSETLLSEDEWKVLVLTGNTGTQANVTLWVYGDKGVTGPISLRKDSSEQLFLPGHEDEFQVEIRNTGNIYKIRIGHDGTSEQPEWNLQRVTMQHMKSKKILDFAANVWLSRIQADGDVVCELPVVKGGQAIFPLVRYQVDVYTGQLKHAETESEVFLCLFGERGDSGLRQLYKSNMQVKFQRGQIDKFQVAAVSLGKLQKVLLRCEASDKSQYWYCEQVIVREPGTTSESIFTCQRWLPFMSQGIIHSEIELYLQEMQINHQPKIQEEANDGDWKVTIVTGDLENAGTTATVFLYVYGETKCSGPIILGSGKHQLFNPNTADIFKINLKDIGEIYKIRIGHDNTGKNPRWYLEEVRLENIATYELFCLPVDSWIAENENDGDLWKEIPIMGPKKAPLPVVLYEIRIYTGTMTGAETESNVFINLIGTRGDSGKRRLHQSKNNEIKFQRGQVDIFSIKAVSLGKLKKVLISHDGTGPGNGWFLGSIVVKSEDEDSSEEVLFLCNRWLDEYQDDGKTQRELLAESSPSAVGETGSTIS</sequence>
<evidence type="ECO:0000256" key="8">
    <source>
        <dbReference type="ARBA" id="ARBA00023212"/>
    </source>
</evidence>
<reference evidence="18" key="5">
    <citation type="submission" date="2025-09" db="UniProtKB">
        <authorList>
            <consortium name="Ensembl"/>
        </authorList>
    </citation>
    <scope>IDENTIFICATION</scope>
</reference>
<dbReference type="EMBL" id="KC877240">
    <property type="status" value="NOT_ANNOTATED_CDS"/>
    <property type="molecule type" value="Genomic_DNA"/>
</dbReference>
<dbReference type="Gene3D" id="2.40.180.10">
    <property type="entry name" value="Catalase core domain"/>
    <property type="match status" value="2"/>
</dbReference>
<feature type="domain" description="PLAT" evidence="16">
    <location>
        <begin position="889"/>
        <end position="1003"/>
    </location>
</feature>
<dbReference type="PROSITE" id="PS50095">
    <property type="entry name" value="PLAT"/>
    <property type="match status" value="6"/>
</dbReference>
<dbReference type="HGNC" id="HGNC:10263">
    <property type="gene designation" value="RP1"/>
</dbReference>
<keyword evidence="10" id="KW-0844">Vision</keyword>
<dbReference type="Antibodypedia" id="50968">
    <property type="antibodies" value="51 antibodies from 10 providers"/>
</dbReference>
<dbReference type="Bgee" id="ENSG00000104237">
    <property type="expression patterns" value="Expressed in right uterine tube and 71 other cell types or tissues"/>
</dbReference>
<evidence type="ECO:0000256" key="1">
    <source>
        <dbReference type="ARBA" id="ARBA00004430"/>
    </source>
</evidence>
<keyword evidence="20 21" id="KW-1267">Proteomics identification</keyword>
<dbReference type="FunFam" id="3.10.20.230:FF:000006">
    <property type="entry name" value="Oxygen-regulated protein 1"/>
    <property type="match status" value="1"/>
</dbReference>
<dbReference type="VEuPathDB" id="HostDB:ENSG00000104237"/>
<dbReference type="GO" id="GO:0007601">
    <property type="term" value="P:visual perception"/>
    <property type="evidence" value="ECO:0007669"/>
    <property type="project" value="UniProtKB-KW"/>
</dbReference>
<feature type="region of interest" description="Disordered" evidence="15">
    <location>
        <begin position="1396"/>
        <end position="1416"/>
    </location>
</feature>
<evidence type="ECO:0000259" key="17">
    <source>
        <dbReference type="PROSITE" id="PS50309"/>
    </source>
</evidence>
<evidence type="ECO:0000256" key="15">
    <source>
        <dbReference type="SAM" id="MobiDB-lite"/>
    </source>
</evidence>
<accession>A0A1B0GUH0</accession>
<dbReference type="Ensembl" id="ENST00000637698.1">
    <property type="protein sequence ID" value="ENSP00000490104.1"/>
    <property type="gene ID" value="ENSG00000104237.11"/>
</dbReference>
<dbReference type="GeneTree" id="ENSGT00940000154242"/>
<feature type="domain" description="PLAT" evidence="16">
    <location>
        <begin position="392"/>
        <end position="509"/>
    </location>
</feature>
<dbReference type="PANTHER" id="PTHR45901">
    <property type="entry name" value="PROTEIN CBG12474"/>
    <property type="match status" value="1"/>
</dbReference>
<comment type="function">
    <text evidence="11">Microtubule-associated protein regulating the stability and length of the microtubule-based axoneme of photoreceptors. Required for the differentiation of photoreceptor cells, it plays a role in the organization of the outer segment of rod and cone photoreceptors ensuring the correct orientation and higher-order stacking of outer segment disks along the photoreceptor axoneme.</text>
</comment>
<dbReference type="OpenTargets" id="ENSG00000104237"/>
<keyword evidence="5" id="KW-0677">Repeat</keyword>
<dbReference type="MassIVE" id="A0A1B0GUH0"/>
<evidence type="ECO:0000256" key="9">
    <source>
        <dbReference type="ARBA" id="ARBA00023273"/>
    </source>
</evidence>
<dbReference type="PANTHER" id="PTHR45901:SF7">
    <property type="entry name" value="OXYGEN-REGULATED PROTEIN 1"/>
    <property type="match status" value="1"/>
</dbReference>
<evidence type="ECO:0000256" key="3">
    <source>
        <dbReference type="ARBA" id="ARBA00022490"/>
    </source>
</evidence>
<evidence type="ECO:0000256" key="14">
    <source>
        <dbReference type="PROSITE-ProRule" id="PRU00152"/>
    </source>
</evidence>
<organism evidence="18 19">
    <name type="scientific">Homo sapiens</name>
    <name type="common">Human</name>
    <dbReference type="NCBI Taxonomy" id="9606"/>
    <lineage>
        <taxon>Eukaryota</taxon>
        <taxon>Metazoa</taxon>
        <taxon>Chordata</taxon>
        <taxon>Craniata</taxon>
        <taxon>Vertebrata</taxon>
        <taxon>Euteleostomi</taxon>
        <taxon>Mammalia</taxon>
        <taxon>Eutheria</taxon>
        <taxon>Euarchontoglires</taxon>
        <taxon>Primates</taxon>
        <taxon>Haplorrhini</taxon>
        <taxon>Catarrhini</taxon>
        <taxon>Hominidae</taxon>
        <taxon>Homo</taxon>
    </lineage>
</organism>
<dbReference type="GO" id="GO:0009416">
    <property type="term" value="P:response to light stimulus"/>
    <property type="evidence" value="ECO:0007669"/>
    <property type="project" value="UniProtKB-ARBA"/>
</dbReference>
<dbReference type="SMART" id="SM00537">
    <property type="entry name" value="DCX"/>
    <property type="match status" value="2"/>
</dbReference>
<dbReference type="Proteomes" id="UP000005640">
    <property type="component" value="Chromosome 8"/>
</dbReference>
<dbReference type="Pfam" id="PF03607">
    <property type="entry name" value="DCX"/>
    <property type="match status" value="2"/>
</dbReference>
<evidence type="ECO:0000256" key="11">
    <source>
        <dbReference type="ARBA" id="ARBA00043933"/>
    </source>
</evidence>
<dbReference type="SUPFAM" id="SSF49723">
    <property type="entry name" value="Lipase/lipooxygenase domain (PLAT/LH2 domain)"/>
    <property type="match status" value="6"/>
</dbReference>
<feature type="compositionally biased region" description="Basic and acidic residues" evidence="15">
    <location>
        <begin position="845"/>
        <end position="864"/>
    </location>
</feature>
<dbReference type="SMR" id="A0A1B0GUH0"/>
<evidence type="ECO:0007829" key="20">
    <source>
        <dbReference type="PeptideAtlas" id="A0A1B0GUH0"/>
    </source>
</evidence>
<dbReference type="SUPFAM" id="SSF89837">
    <property type="entry name" value="Doublecortin (DC)"/>
    <property type="match status" value="2"/>
</dbReference>
<evidence type="ECO:0000256" key="10">
    <source>
        <dbReference type="ARBA" id="ARBA00023305"/>
    </source>
</evidence>
<dbReference type="CDD" id="cd23312">
    <property type="entry name" value="beta-trefoil_FGF_RP1"/>
    <property type="match status" value="2"/>
</dbReference>
<proteinExistence type="evidence at protein level"/>
<evidence type="ECO:0000256" key="7">
    <source>
        <dbReference type="ARBA" id="ARBA00023069"/>
    </source>
</evidence>
<keyword evidence="4" id="KW-0716">Sensory transduction</keyword>
<evidence type="ECO:0000256" key="13">
    <source>
        <dbReference type="ARBA" id="ARBA00046756"/>
    </source>
</evidence>
<dbReference type="PROSITE" id="PS50309">
    <property type="entry name" value="DC"/>
    <property type="match status" value="2"/>
</dbReference>
<evidence type="ECO:0000256" key="6">
    <source>
        <dbReference type="ARBA" id="ARBA00022794"/>
    </source>
</evidence>
<dbReference type="GO" id="GO:0001750">
    <property type="term" value="C:photoreceptor outer segment"/>
    <property type="evidence" value="ECO:0007669"/>
    <property type="project" value="UniProtKB-SubCell"/>
</dbReference>
<feature type="region of interest" description="Disordered" evidence="15">
    <location>
        <begin position="834"/>
        <end position="873"/>
    </location>
</feature>
<dbReference type="InterPro" id="IPR036572">
    <property type="entry name" value="Doublecortin_dom_sf"/>
</dbReference>
<keyword evidence="19" id="KW-1185">Reference proteome</keyword>
<feature type="domain" description="PLAT" evidence="16">
    <location>
        <begin position="1152"/>
        <end position="1268"/>
    </location>
</feature>
<feature type="domain" description="Doublecortin" evidence="17">
    <location>
        <begin position="36"/>
        <end position="118"/>
    </location>
</feature>
<keyword evidence="8" id="KW-0206">Cytoskeleton</keyword>
<comment type="caution">
    <text evidence="14">Lacks conserved residue(s) required for the propagation of feature annotation.</text>
</comment>
<evidence type="ECO:0000313" key="19">
    <source>
        <dbReference type="Proteomes" id="UP000005640"/>
    </source>
</evidence>
<dbReference type="SUPFAM" id="SSF50353">
    <property type="entry name" value="Cytokine"/>
    <property type="match status" value="2"/>
</dbReference>
<comment type="subunit">
    <text evidence="13">Interacts (via the doublecortin domains) with microtubules. Interacts with RP1L1. Interacts with MAK.</text>
</comment>
<dbReference type="EMBL" id="AC090137">
    <property type="status" value="NOT_ANNOTATED_CDS"/>
    <property type="molecule type" value="Genomic_DNA"/>
</dbReference>
<dbReference type="InterPro" id="IPR008996">
    <property type="entry name" value="IL1/FGF"/>
</dbReference>
<dbReference type="GO" id="GO:0035556">
    <property type="term" value="P:intracellular signal transduction"/>
    <property type="evidence" value="ECO:0007669"/>
    <property type="project" value="InterPro"/>
</dbReference>
<feature type="domain" description="PLAT" evidence="16">
    <location>
        <begin position="1280"/>
        <end position="1400"/>
    </location>
</feature>
<dbReference type="EMBL" id="AC091076">
    <property type="status" value="NOT_ANNOTATED_CDS"/>
    <property type="molecule type" value="Genomic_DNA"/>
</dbReference>
<evidence type="ECO:0000313" key="18">
    <source>
        <dbReference type="Ensembl" id="ENSP00000490104.1"/>
    </source>
</evidence>
<reference evidence="18 19" key="2">
    <citation type="journal article" date="2004" name="Nature">
        <title>Finishing the euchromatic sequence of the human genome.</title>
        <authorList>
            <consortium name="International Human Genome Sequencing Consortium"/>
        </authorList>
    </citation>
    <scope>NUCLEOTIDE SEQUENCE [LARGE SCALE GENOMIC DNA]</scope>
</reference>
<evidence type="ECO:0000259" key="16">
    <source>
        <dbReference type="PROSITE" id="PS50095"/>
    </source>
</evidence>
<dbReference type="InterPro" id="IPR001024">
    <property type="entry name" value="PLAT/LH2_dom"/>
</dbReference>
<dbReference type="Gene3D" id="3.10.20.230">
    <property type="entry name" value="Doublecortin domain"/>
    <property type="match status" value="2"/>
</dbReference>
<dbReference type="FunFam" id="3.10.20.230:FF:000007">
    <property type="entry name" value="Oxygen-regulated protein 1"/>
    <property type="match status" value="1"/>
</dbReference>
<feature type="compositionally biased region" description="Polar residues" evidence="15">
    <location>
        <begin position="1403"/>
        <end position="1416"/>
    </location>
</feature>
<protein>
    <recommendedName>
        <fullName evidence="12">Oxygen-regulated protein 1</fullName>
    </recommendedName>
</protein>
<dbReference type="ChiTaRS" id="RP1">
    <property type="organism name" value="human"/>
</dbReference>
<reference evidence="18 19" key="3">
    <citation type="journal article" date="2006" name="Nature">
        <title>DNA sequence and analysis of human chromosome 8.</title>
        <authorList>
            <person name="Nusbaum C."/>
            <person name="Mikkelsen T.S."/>
            <person name="Zody M.C."/>
            <person name="Asakawa S."/>
            <person name="Taudien S."/>
            <person name="Garber M."/>
            <person name="Kodira C.D."/>
            <person name="Schueler M.G."/>
            <person name="Shimizu A."/>
            <person name="Whittaker C.A."/>
            <person name="Chang J.L."/>
            <person name="Cuomo C.A."/>
            <person name="Dewar K."/>
            <person name="FitzGerald M.G."/>
            <person name="Yang X."/>
            <person name="Allen N.R."/>
            <person name="Anderson S."/>
            <person name="Asakawa T."/>
            <person name="Blechschmidt K."/>
            <person name="Bloom T."/>
            <person name="Borowsky M.L."/>
            <person name="Butler J."/>
            <person name="Cook A."/>
            <person name="Corum B."/>
            <person name="DeArellano K."/>
            <person name="DeCaprio D."/>
            <person name="Dooley K.T."/>
            <person name="Dorris L.III."/>
            <person name="Engels R."/>
            <person name="Glockner G."/>
            <person name="Hafez N."/>
            <person name="Hagopian D.S."/>
            <person name="Hall J.L."/>
            <person name="Ishikawa S.K."/>
            <person name="Jaffe D.B."/>
            <person name="Kamat A."/>
            <person name="Kudoh J."/>
            <person name="Lehmann R."/>
            <person name="Lokitsang T."/>
            <person name="Macdonald P."/>
            <person name="Major J.E."/>
            <person name="Matthews C.D."/>
            <person name="Mauceli E."/>
            <person name="Menzel U."/>
            <person name="Mihalev A.H."/>
            <person name="Minoshima S."/>
            <person name="Murayama Y."/>
            <person name="Naylor J.W."/>
            <person name="Nicol R."/>
            <person name="Nguyen C."/>
            <person name="O'Leary S.B."/>
            <person name="O'Neill K."/>
            <person name="Parker S.C."/>
            <person name="Polley A."/>
            <person name="Raymond C.K."/>
            <person name="Reichwald K."/>
            <person name="Rodriguez J."/>
            <person name="Sasaki T."/>
            <person name="Schilhabel M."/>
            <person name="Siddiqui R."/>
            <person name="Smith C.L."/>
            <person name="Sneddon T.P."/>
            <person name="Talamas J.A."/>
            <person name="Tenzin P."/>
            <person name="Topham K."/>
            <person name="Venkataraman V."/>
            <person name="Wen G."/>
            <person name="Yamazaki S."/>
            <person name="Young S.K."/>
            <person name="Zeng Q."/>
            <person name="Zimmer A.R."/>
            <person name="Rosenthal A."/>
            <person name="Birren B.W."/>
            <person name="Platzer M."/>
            <person name="Shimizu N."/>
            <person name="Lander E.S."/>
        </authorList>
    </citation>
    <scope>NUCLEOTIDE SEQUENCE [LARGE SCALE GENOMIC DNA]</scope>
</reference>
<dbReference type="CDD" id="cd17147">
    <property type="entry name" value="DCX2_RP1"/>
    <property type="match status" value="1"/>
</dbReference>
<dbReference type="EMBL" id="AC090151">
    <property type="status" value="NOT_ANNOTATED_CDS"/>
    <property type="molecule type" value="Genomic_DNA"/>
</dbReference>
<feature type="region of interest" description="Disordered" evidence="15">
    <location>
        <begin position="1"/>
        <end position="25"/>
    </location>
</feature>
<evidence type="ECO:0007829" key="21">
    <source>
        <dbReference type="ProteomicsDB" id="A0A1B0GUH0"/>
    </source>
</evidence>
<gene>
    <name evidence="18" type="primary">RP1</name>
</gene>
<keyword evidence="6" id="KW-0970">Cilium biogenesis/degradation</keyword>
<dbReference type="InterPro" id="IPR003533">
    <property type="entry name" value="Doublecortin_dom"/>
</dbReference>
<dbReference type="Gene3D" id="2.60.60.20">
    <property type="entry name" value="PLAT/LH2 domain"/>
    <property type="match status" value="4"/>
</dbReference>
<dbReference type="OrthoDB" id="1738954at2759"/>
<evidence type="ECO:0000256" key="5">
    <source>
        <dbReference type="ARBA" id="ARBA00022737"/>
    </source>
</evidence>
<dbReference type="CDD" id="cd17145">
    <property type="entry name" value="DCX1_RP1"/>
    <property type="match status" value="1"/>
</dbReference>
<dbReference type="ExpressionAtlas" id="A0A1B0GUH0">
    <property type="expression patterns" value="baseline and differential"/>
</dbReference>
<dbReference type="SMART" id="SM00308">
    <property type="entry name" value="LH2"/>
    <property type="match status" value="5"/>
</dbReference>
<keyword evidence="3" id="KW-0963">Cytoplasm</keyword>
<keyword evidence="9" id="KW-0966">Cell projection</keyword>
<dbReference type="GO" id="GO:0005930">
    <property type="term" value="C:axoneme"/>
    <property type="evidence" value="ECO:0007669"/>
    <property type="project" value="UniProtKB-SubCell"/>
</dbReference>
<reference evidence="18 19" key="1">
    <citation type="journal article" date="2001" name="Nature">
        <title>Initial sequencing and analysis of the human genome.</title>
        <authorList>
            <consortium name="International Human Genome Sequencing Consortium"/>
            <person name="Lander E.S."/>
            <person name="Linton L.M."/>
            <person name="Birren B."/>
            <person name="Nusbaum C."/>
            <person name="Zody M.C."/>
            <person name="Baldwin J."/>
            <person name="Devon K."/>
            <person name="Dewar K."/>
            <person name="Doyle M."/>
            <person name="FitzHugh W."/>
            <person name="Funke R."/>
            <person name="Gage D."/>
            <person name="Harris K."/>
            <person name="Heaford A."/>
            <person name="Howland J."/>
            <person name="Kann L."/>
            <person name="Lehoczky J."/>
            <person name="LeVine R."/>
            <person name="McEwan P."/>
            <person name="McKernan K."/>
            <person name="Meldrim J."/>
            <person name="Mesirov J.P."/>
            <person name="Miranda C."/>
            <person name="Morris W."/>
            <person name="Naylor J."/>
            <person name="Raymond C."/>
            <person name="Rosetti M."/>
            <person name="Santos R."/>
            <person name="Sheridan A."/>
            <person name="Sougnez C."/>
            <person name="Stange-Thomann N."/>
            <person name="Stojanovic N."/>
            <person name="Subramanian A."/>
            <person name="Wyman D."/>
            <person name="Rogers J."/>
            <person name="Sulston J."/>
            <person name="Ainscough R."/>
            <person name="Beck S."/>
            <person name="Bentley D."/>
            <person name="Burton J."/>
            <person name="Clee C."/>
            <person name="Carter N."/>
            <person name="Coulson A."/>
            <person name="Deadman R."/>
            <person name="Deloukas P."/>
            <person name="Dunham A."/>
            <person name="Dunham I."/>
            <person name="Durbin R."/>
            <person name="French L."/>
            <person name="Grafham D."/>
            <person name="Gregory S."/>
            <person name="Hubbard T."/>
            <person name="Humphray S."/>
            <person name="Hunt A."/>
            <person name="Jones M."/>
            <person name="Lloyd C."/>
            <person name="McMurray A."/>
            <person name="Matthews L."/>
            <person name="Mercer S."/>
            <person name="Milne S."/>
            <person name="Mullikin J.C."/>
            <person name="Mungall A."/>
            <person name="Plumb R."/>
            <person name="Ross M."/>
            <person name="Shownkeen R."/>
            <person name="Sims S."/>
            <person name="Waterston R.H."/>
            <person name="Wilson R.K."/>
            <person name="Hillier L.W."/>
            <person name="McPherson J.D."/>
            <person name="Marra M.A."/>
            <person name="Mardis E.R."/>
            <person name="Fulton L.A."/>
            <person name="Chinwalla A.T."/>
            <person name="Pepin K.H."/>
            <person name="Gish W.R."/>
            <person name="Chissoe S.L."/>
            <person name="Wendl M.C."/>
            <person name="Delehaunty K.D."/>
            <person name="Miner T.L."/>
            <person name="Delehaunty A."/>
            <person name="Kramer J.B."/>
            <person name="Cook L.L."/>
            <person name="Fulton R.S."/>
            <person name="Johnson D.L."/>
            <person name="Minx P.J."/>
            <person name="Clifton S.W."/>
            <person name="Hawkins T."/>
            <person name="Branscomb E."/>
            <person name="Predki P."/>
            <person name="Richardson P."/>
            <person name="Wenning S."/>
            <person name="Slezak T."/>
            <person name="Doggett N."/>
            <person name="Cheng J.F."/>
            <person name="Olsen A."/>
            <person name="Lucas S."/>
            <person name="Elkin C."/>
            <person name="Uberbacher E."/>
            <person name="Frazier M."/>
            <person name="Gibbs R.A."/>
            <person name="Muzny D.M."/>
            <person name="Scherer S.E."/>
            <person name="Bouck J.B."/>
            <person name="Sodergren E.J."/>
            <person name="Worley K.C."/>
            <person name="Rives C.M."/>
            <person name="Gorrell J.H."/>
            <person name="Metzker M.L."/>
            <person name="Naylor S.L."/>
            <person name="Kucherlapati R.S."/>
            <person name="Nelson D.L."/>
            <person name="Weinstock G.M."/>
            <person name="Sakaki Y."/>
            <person name="Fujiyama A."/>
            <person name="Hattori M."/>
            <person name="Yada T."/>
            <person name="Toyoda A."/>
            <person name="Itoh T."/>
            <person name="Kawagoe C."/>
            <person name="Watanabe H."/>
            <person name="Totoki Y."/>
            <person name="Taylor T."/>
            <person name="Weissenbach J."/>
            <person name="Heilig R."/>
            <person name="Saurin W."/>
            <person name="Artiguenave F."/>
            <person name="Brottier P."/>
            <person name="Bruls T."/>
            <person name="Pelletier E."/>
            <person name="Robert C."/>
            <person name="Wincker P."/>
            <person name="Smith D.R."/>
            <person name="Doucette-Stamm L."/>
            <person name="Rubenfield M."/>
            <person name="Weinstock K."/>
            <person name="Lee H.M."/>
            <person name="Dubois J."/>
            <person name="Rosenthal A."/>
            <person name="Platzer M."/>
            <person name="Nyakatura G."/>
            <person name="Taudien S."/>
            <person name="Rump A."/>
            <person name="Yang H."/>
            <person name="Yu J."/>
            <person name="Wang J."/>
            <person name="Huang G."/>
            <person name="Gu J."/>
            <person name="Hood L."/>
            <person name="Rowen L."/>
            <person name="Madan A."/>
            <person name="Qin S."/>
            <person name="Davis R.W."/>
            <person name="Federspiel N.A."/>
            <person name="Abola A.P."/>
            <person name="Proctor M.J."/>
            <person name="Myers R.M."/>
            <person name="Schmutz J."/>
            <person name="Dickson M."/>
            <person name="Grimwood J."/>
            <person name="Cox D.R."/>
            <person name="Olson M.V."/>
            <person name="Kaul R."/>
            <person name="Raymond C."/>
            <person name="Shimizu N."/>
            <person name="Kawasaki K."/>
            <person name="Minoshima S."/>
            <person name="Evans G.A."/>
            <person name="Athanasiou M."/>
            <person name="Schultz R."/>
            <person name="Roe B.A."/>
            <person name="Chen F."/>
            <person name="Pan H."/>
            <person name="Ramser J."/>
            <person name="Lehrach H."/>
            <person name="Reinhardt R."/>
            <person name="McCombie W.R."/>
            <person name="de la Bastide M."/>
            <person name="Dedhia N."/>
            <person name="Blocker H."/>
            <person name="Hornischer K."/>
            <person name="Nordsiek G."/>
            <person name="Agarwala R."/>
            <person name="Aravind L."/>
            <person name="Bailey J.A."/>
            <person name="Bateman A."/>
            <person name="Batzoglou S."/>
            <person name="Birney E."/>
            <person name="Bork P."/>
            <person name="Brown D.G."/>
            <person name="Burge C.B."/>
            <person name="Cerutti L."/>
            <person name="Chen H.C."/>
            <person name="Church D."/>
            <person name="Clamp M."/>
            <person name="Copley R.R."/>
            <person name="Doerks T."/>
            <person name="Eddy S.R."/>
            <person name="Eichler E.E."/>
            <person name="Furey T.S."/>
            <person name="Galagan J."/>
            <person name="Gilbert J.G."/>
            <person name="Harmon C."/>
            <person name="Hayashizaki Y."/>
            <person name="Haussler D."/>
            <person name="Hermjakob H."/>
            <person name="Hokamp K."/>
            <person name="Jang W."/>
            <person name="Johnson L.S."/>
            <person name="Jones T.A."/>
            <person name="Kasif S."/>
            <person name="Kaspryzk A."/>
            <person name="Kennedy S."/>
            <person name="Kent W.J."/>
            <person name="Kitts P."/>
            <person name="Koonin E.V."/>
            <person name="Korf I."/>
            <person name="Kulp D."/>
            <person name="Lancet D."/>
            <person name="Lowe T.M."/>
            <person name="McLysaght A."/>
            <person name="Mikkelsen T."/>
            <person name="Moran J.V."/>
            <person name="Mulder N."/>
            <person name="Pollara V.J."/>
            <person name="Ponting C.P."/>
            <person name="Schuler G."/>
            <person name="Schultz J."/>
            <person name="Slater G."/>
            <person name="Smit A.F."/>
            <person name="Stupka E."/>
            <person name="Szustakowski J."/>
            <person name="Thierry-Mieg D."/>
            <person name="Thierry-Mieg J."/>
            <person name="Wagner L."/>
            <person name="Wallis J."/>
            <person name="Wheeler R."/>
            <person name="Williams A."/>
            <person name="Wolf Y.I."/>
            <person name="Wolfe K.H."/>
            <person name="Yang S.P."/>
            <person name="Yeh R.F."/>
            <person name="Collins F."/>
            <person name="Guyer M.S."/>
            <person name="Peterson J."/>
            <person name="Felsenfeld A."/>
            <person name="Wetterstrand K.A."/>
            <person name="Patrinos A."/>
            <person name="Morgan M.J."/>
            <person name="de Jong P."/>
            <person name="Catanese J.J."/>
            <person name="Osoegawa K."/>
            <person name="Shizuya H."/>
            <person name="Choi S."/>
            <person name="Chen Y.J."/>
        </authorList>
    </citation>
    <scope>NUCLEOTIDE SEQUENCE [LARGE SCALE GENOMIC DNA]</scope>
</reference>
<dbReference type="CDD" id="cd01756">
    <property type="entry name" value="PLAT_repeat"/>
    <property type="match status" value="3"/>
</dbReference>
<dbReference type="GO" id="GO:0001917">
    <property type="term" value="C:photoreceptor inner segment"/>
    <property type="evidence" value="ECO:0007669"/>
    <property type="project" value="UniProtKB-ARBA"/>
</dbReference>
<feature type="domain" description="PLAT" evidence="16">
    <location>
        <begin position="264"/>
        <end position="380"/>
    </location>
</feature>
<comment type="subcellular location">
    <subcellularLocation>
        <location evidence="2">Cell projection</location>
        <location evidence="2">Cilium</location>
        <location evidence="2">Photoreceptor outer segment</location>
    </subcellularLocation>
    <subcellularLocation>
        <location evidence="1">Cytoplasm</location>
        <location evidence="1">Cytoskeleton</location>
        <location evidence="1">Cilium axoneme</location>
    </subcellularLocation>
</comment>